<dbReference type="PANTHER" id="PTHR16305:SF35">
    <property type="entry name" value="TRANSCRIPTIONAL ACTIVATOR DOMAIN"/>
    <property type="match status" value="1"/>
</dbReference>
<dbReference type="SMART" id="SM00421">
    <property type="entry name" value="HTH_LUXR"/>
    <property type="match status" value="1"/>
</dbReference>
<evidence type="ECO:0000313" key="6">
    <source>
        <dbReference type="Proteomes" id="UP001596496"/>
    </source>
</evidence>
<reference evidence="6" key="1">
    <citation type="journal article" date="2019" name="Int. J. Syst. Evol. Microbiol.">
        <title>The Global Catalogue of Microorganisms (GCM) 10K type strain sequencing project: providing services to taxonomists for standard genome sequencing and annotation.</title>
        <authorList>
            <consortium name="The Broad Institute Genomics Platform"/>
            <consortium name="The Broad Institute Genome Sequencing Center for Infectious Disease"/>
            <person name="Wu L."/>
            <person name="Ma J."/>
        </authorList>
    </citation>
    <scope>NUCLEOTIDE SEQUENCE [LARGE SCALE GENOMIC DNA]</scope>
    <source>
        <strain evidence="6">CECT 7649</strain>
    </source>
</reference>
<protein>
    <submittedName>
        <fullName evidence="5">LuxR C-terminal-related transcriptional regulator</fullName>
    </submittedName>
</protein>
<dbReference type="InterPro" id="IPR011990">
    <property type="entry name" value="TPR-like_helical_dom_sf"/>
</dbReference>
<dbReference type="Gene3D" id="1.25.40.10">
    <property type="entry name" value="Tetratricopeptide repeat domain"/>
    <property type="match status" value="1"/>
</dbReference>
<dbReference type="SUPFAM" id="SSF52540">
    <property type="entry name" value="P-loop containing nucleoside triphosphate hydrolases"/>
    <property type="match status" value="1"/>
</dbReference>
<proteinExistence type="predicted"/>
<dbReference type="PRINTS" id="PR00038">
    <property type="entry name" value="HTHLUXR"/>
</dbReference>
<dbReference type="Gene3D" id="3.40.50.300">
    <property type="entry name" value="P-loop containing nucleotide triphosphate hydrolases"/>
    <property type="match status" value="1"/>
</dbReference>
<evidence type="ECO:0000256" key="2">
    <source>
        <dbReference type="ARBA" id="ARBA00022840"/>
    </source>
</evidence>
<feature type="compositionally biased region" description="Low complexity" evidence="3">
    <location>
        <begin position="224"/>
        <end position="233"/>
    </location>
</feature>
<dbReference type="Gene3D" id="1.10.10.10">
    <property type="entry name" value="Winged helix-like DNA-binding domain superfamily/Winged helix DNA-binding domain"/>
    <property type="match status" value="1"/>
</dbReference>
<keyword evidence="1" id="KW-0547">Nucleotide-binding</keyword>
<dbReference type="PANTHER" id="PTHR16305">
    <property type="entry name" value="TESTICULAR SOLUBLE ADENYLYL CYCLASE"/>
    <property type="match status" value="1"/>
</dbReference>
<evidence type="ECO:0000259" key="4">
    <source>
        <dbReference type="PROSITE" id="PS50043"/>
    </source>
</evidence>
<dbReference type="PROSITE" id="PS50043">
    <property type="entry name" value="HTH_LUXR_2"/>
    <property type="match status" value="1"/>
</dbReference>
<keyword evidence="2" id="KW-0067">ATP-binding</keyword>
<dbReference type="InterPro" id="IPR027417">
    <property type="entry name" value="P-loop_NTPase"/>
</dbReference>
<evidence type="ECO:0000256" key="3">
    <source>
        <dbReference type="SAM" id="MobiDB-lite"/>
    </source>
</evidence>
<feature type="region of interest" description="Disordered" evidence="3">
    <location>
        <begin position="212"/>
        <end position="242"/>
    </location>
</feature>
<dbReference type="Pfam" id="PF00196">
    <property type="entry name" value="GerE"/>
    <property type="match status" value="1"/>
</dbReference>
<dbReference type="InterPro" id="IPR036388">
    <property type="entry name" value="WH-like_DNA-bd_sf"/>
</dbReference>
<dbReference type="InterPro" id="IPR000792">
    <property type="entry name" value="Tscrpt_reg_LuxR_C"/>
</dbReference>
<evidence type="ECO:0000313" key="5">
    <source>
        <dbReference type="EMBL" id="MFC7381690.1"/>
    </source>
</evidence>
<dbReference type="InterPro" id="IPR016032">
    <property type="entry name" value="Sig_transdc_resp-reg_C-effctor"/>
</dbReference>
<feature type="domain" description="HTH luxR-type" evidence="4">
    <location>
        <begin position="860"/>
        <end position="925"/>
    </location>
</feature>
<dbReference type="Pfam" id="PF13191">
    <property type="entry name" value="AAA_16"/>
    <property type="match status" value="1"/>
</dbReference>
<accession>A0ABW2P0T1</accession>
<name>A0ABW2P0T1_9ACTN</name>
<sequence length="935" mass="97960">MRGREPEWHILGRLLSAAEHGGGGTLLVEGEPGTGKTLLLAEAAAHASRRGFALATGSAERLSPERLGTRALEHLRVRLARGAPGRPVLVGLDDLQRADSATLATLRALHRDLGCRRLVWLLSRSVTTDGRPCPATRAGECSEHLFQALESHGATRLALRPLPEEAVAAVAADVLGAVPDPGLLSFAAGAGGNPFLLVELLRGLREEGAVEVRGGRARLPRPSPAAARPGGESPCPPPEPPERVRAAVRSRLRGLSREGRQLVEVAAVLGRRFSPEDVGDLVGTGPATLLPAVEEALDAGLLLAAGDTLEFRHELVWRAVLHDLPAAMRNALHHQAGRLLLGRGGAAARAAGHLVEGARPGDTRALADLDRAVTEVRATAPGAAADLAVQAVELSSRADPRRPARPVTAVEAATEAGRLADAERLARSTPARATSPAAAALHCALSGVLLPAGRPAEAVAEAEAALRERALPAPWRERATLGLLYGLSALPDRERAEREAVRVLADAGRRGEAAEAAATAVLGTIWWESGRLAEGLRAAREAVGRAEDAGDPEGRACTRLALAAMLTDVRLLDEARAVIGEAAEEDDSPGHRAWAAEGEVPGHGPWAAGAAALSARAELAAGRAEDAAARASRALDLVQATGARLSGAVAASVLATVALRRGDLRAAERHADGDDGWPLQAGTAACWCAMAAAQVVEARDGPAAALERLGPLYAGVRERPGLLVADPAAAAWLVRVALAAGDRPGARLTVASAERLAEGAPGFPTVRTAATHARGLLEGDAEALELAVKEGVDPWARASAAEDLGVTLEAAGDRRACVRSLDQALAGYQECGAARDAARLRRRLRRLGVRHRHWATAERPVTGWASLTDTERTVSLLVTQGWTNRRVAEQMFISVHTVAFHLRQIFRKLGIGSRVELTRLVLERHHAHESADRPD</sequence>
<comment type="caution">
    <text evidence="5">The sequence shown here is derived from an EMBL/GenBank/DDBJ whole genome shotgun (WGS) entry which is preliminary data.</text>
</comment>
<gene>
    <name evidence="5" type="ORF">ACFQSB_05690</name>
</gene>
<dbReference type="SUPFAM" id="SSF46894">
    <property type="entry name" value="C-terminal effector domain of the bipartite response regulators"/>
    <property type="match status" value="1"/>
</dbReference>
<dbReference type="EMBL" id="JBHTCG010000003">
    <property type="protein sequence ID" value="MFC7381690.1"/>
    <property type="molecule type" value="Genomic_DNA"/>
</dbReference>
<dbReference type="Proteomes" id="UP001596496">
    <property type="component" value="Unassembled WGS sequence"/>
</dbReference>
<dbReference type="InterPro" id="IPR041664">
    <property type="entry name" value="AAA_16"/>
</dbReference>
<keyword evidence="6" id="KW-1185">Reference proteome</keyword>
<organism evidence="5 6">
    <name type="scientific">Sphaerisporangium rhizosphaerae</name>
    <dbReference type="NCBI Taxonomy" id="2269375"/>
    <lineage>
        <taxon>Bacteria</taxon>
        <taxon>Bacillati</taxon>
        <taxon>Actinomycetota</taxon>
        <taxon>Actinomycetes</taxon>
        <taxon>Streptosporangiales</taxon>
        <taxon>Streptosporangiaceae</taxon>
        <taxon>Sphaerisporangium</taxon>
    </lineage>
</organism>
<dbReference type="CDD" id="cd06170">
    <property type="entry name" value="LuxR_C_like"/>
    <property type="match status" value="1"/>
</dbReference>
<evidence type="ECO:0000256" key="1">
    <source>
        <dbReference type="ARBA" id="ARBA00022741"/>
    </source>
</evidence>
<dbReference type="RefSeq" id="WP_380824692.1">
    <property type="nucleotide sequence ID" value="NZ_JBHTCG010000003.1"/>
</dbReference>